<evidence type="ECO:0000313" key="6">
    <source>
        <dbReference type="EMBL" id="SDI46641.1"/>
    </source>
</evidence>
<reference evidence="6 7" key="1">
    <citation type="submission" date="2016-10" db="EMBL/GenBank/DDBJ databases">
        <authorList>
            <person name="de Groot N.N."/>
        </authorList>
    </citation>
    <scope>NUCLEOTIDE SEQUENCE [LARGE SCALE GENOMIC DNA]</scope>
    <source>
        <strain evidence="6 7">NP_1H</strain>
    </source>
</reference>
<dbReference type="Proteomes" id="UP000199258">
    <property type="component" value="Unassembled WGS sequence"/>
</dbReference>
<feature type="region of interest" description="Disordered" evidence="5">
    <location>
        <begin position="1"/>
        <end position="24"/>
    </location>
</feature>
<dbReference type="Pfam" id="PF13558">
    <property type="entry name" value="SbcC_Walker_B"/>
    <property type="match status" value="1"/>
</dbReference>
<evidence type="ECO:0000256" key="2">
    <source>
        <dbReference type="ARBA" id="ARBA00023204"/>
    </source>
</evidence>
<dbReference type="GO" id="GO:0009432">
    <property type="term" value="P:SOS response"/>
    <property type="evidence" value="ECO:0007669"/>
    <property type="project" value="UniProtKB-KW"/>
</dbReference>
<dbReference type="OrthoDB" id="174137at2"/>
<dbReference type="GO" id="GO:0006302">
    <property type="term" value="P:double-strand break repair"/>
    <property type="evidence" value="ECO:0007669"/>
    <property type="project" value="TreeGrafter"/>
</dbReference>
<dbReference type="InterPro" id="IPR027417">
    <property type="entry name" value="P-loop_NTPase"/>
</dbReference>
<proteinExistence type="predicted"/>
<sequence>MSTETLPGLEFEDGTAPQDDAAASERTLPGQWRLDGVELVNWGTFQGHHTVDVAREGFLITGHSGSGKSSLLDGIAAVLTPRKWLRFNAAAQDASSRGEDRSIVSYIRGAWRRQADEVTGEVASDHLRPGATWSGILLRYRNGRSENPVILVKLYHLKRGSNSPSEVSELHILLQQDASLPDFQEFARNGLEPRRIKAAWPEAGIVTDQHSSFARRFRSVLGIASDNALLLLHKTQSAKSLGNLDELFRNFMLDEPATFRLAKTAVEQFSELAEAHRLVVDARRQVEHLQPLVPLCRQYEEGTGVIEHAARLRHALEPFKDAWKLRLALQEKETAEHGLKIARAELNLAASAIEEAEQAHALARTHVESSGGQALAQQREWVTLAEAKEQEVRHRQADLEQELGSVGITFPGSLHEFEELRAAAEQERAELENARARGDKQLDELRGARTDLARRRDALTGDIRALRQQSSNMDRRNLQARQKIAQATGLPTSSLPFVAELLQIRTGEAAWTGALERVLKPLATIMLVPAVHETAVSAAMNSMDLGTRVVVEVVGPRVEEPRTAGSDRSLIHKLEVRDGPMAAWIHSQLSRLYDYECVEDPAELKPLEKGVTLAGQVKRSRTRYEKDDRHRLDDREFWILGFDNEAKVEYLIRLLQDTVRDLEAANREVQKAERMREAALDRVRALESLRHRSWDDVDVAAAEEHRRLQLQRLESLRAASSDLRLAEKDQQNAAERLRAAKEHETAKRTVVAEEHSRLKELDRVITELTAEARTPVEDADAEELEQRFHGVRRSITHAEIDGVALRVSGALTEEENAARKAVQAAEQSITAIQFAFVASWRAVAGDLTAEITDRGGFLDILGKLRADRLPDFEQKFFDLLESQAQRNVGQLANEIRRAPGQIRERIDPVNRSLRRSPFDQGRYLKIMVKDNNSDAKTKFMQDLQTISAGSWAEESREAAEQKFDVMNRLMTRLSSSEAGDRAWQRQVLDTRQHVRFTGMELDEAGTTVNIHDSSAGLSGGQRQKLVIFCLAAALRYQLAEDEDDIPGYGTVILDEAFDKADSAFTRMAMNVFLEFGFHMVLATPLKLLQTLEDYVGGIALVVCRDFRDSRVGVVSIGDGELTEAAGGPADGSGA</sequence>
<keyword evidence="2" id="KW-0234">DNA repair</keyword>
<dbReference type="Gene3D" id="3.40.50.300">
    <property type="entry name" value="P-loop containing nucleotide triphosphate hydrolases"/>
    <property type="match status" value="1"/>
</dbReference>
<organism evidence="6 7">
    <name type="scientific">Arthrobacter subterraneus</name>
    <dbReference type="NCBI Taxonomy" id="335973"/>
    <lineage>
        <taxon>Bacteria</taxon>
        <taxon>Bacillati</taxon>
        <taxon>Actinomycetota</taxon>
        <taxon>Actinomycetes</taxon>
        <taxon>Micrococcales</taxon>
        <taxon>Micrococcaceae</taxon>
        <taxon>Arthrobacter</taxon>
    </lineage>
</organism>
<evidence type="ECO:0000256" key="1">
    <source>
        <dbReference type="ARBA" id="ARBA00022763"/>
    </source>
</evidence>
<evidence type="ECO:0000313" key="7">
    <source>
        <dbReference type="Proteomes" id="UP000199258"/>
    </source>
</evidence>
<feature type="coiled-coil region" evidence="4">
    <location>
        <begin position="716"/>
        <end position="771"/>
    </location>
</feature>
<gene>
    <name evidence="6" type="ORF">SAMN04488693_11218</name>
</gene>
<accession>A0A1G8KT96</accession>
<dbReference type="SUPFAM" id="SSF52540">
    <property type="entry name" value="P-loop containing nucleoside triphosphate hydrolases"/>
    <property type="match status" value="2"/>
</dbReference>
<name>A0A1G8KT96_9MICC</name>
<feature type="coiled-coil region" evidence="4">
    <location>
        <begin position="652"/>
        <end position="689"/>
    </location>
</feature>
<evidence type="ECO:0000256" key="3">
    <source>
        <dbReference type="ARBA" id="ARBA00023236"/>
    </source>
</evidence>
<feature type="coiled-coil region" evidence="4">
    <location>
        <begin position="339"/>
        <end position="483"/>
    </location>
</feature>
<dbReference type="Pfam" id="PF13555">
    <property type="entry name" value="AAA_29"/>
    <property type="match status" value="1"/>
</dbReference>
<dbReference type="STRING" id="335973.SAMN04488693_11218"/>
<keyword evidence="1" id="KW-0227">DNA damage</keyword>
<evidence type="ECO:0000256" key="4">
    <source>
        <dbReference type="SAM" id="Coils"/>
    </source>
</evidence>
<dbReference type="GO" id="GO:0000731">
    <property type="term" value="P:DNA synthesis involved in DNA repair"/>
    <property type="evidence" value="ECO:0007669"/>
    <property type="project" value="TreeGrafter"/>
</dbReference>
<dbReference type="PANTHER" id="PTHR32182">
    <property type="entry name" value="DNA REPLICATION AND REPAIR PROTEIN RECF"/>
    <property type="match status" value="1"/>
</dbReference>
<evidence type="ECO:0000256" key="5">
    <source>
        <dbReference type="SAM" id="MobiDB-lite"/>
    </source>
</evidence>
<keyword evidence="3" id="KW-0742">SOS response</keyword>
<dbReference type="EMBL" id="FNDT01000012">
    <property type="protein sequence ID" value="SDI46641.1"/>
    <property type="molecule type" value="Genomic_DNA"/>
</dbReference>
<protein>
    <submittedName>
        <fullName evidence="6">Uncharacterized protein YPO0396</fullName>
    </submittedName>
</protein>
<dbReference type="AlphaFoldDB" id="A0A1G8KT96"/>
<dbReference type="PANTHER" id="PTHR32182:SF0">
    <property type="entry name" value="DNA REPLICATION AND REPAIR PROTEIN RECF"/>
    <property type="match status" value="1"/>
</dbReference>
<dbReference type="RefSeq" id="WP_090587169.1">
    <property type="nucleotide sequence ID" value="NZ_FNDT01000012.1"/>
</dbReference>
<keyword evidence="7" id="KW-1185">Reference proteome</keyword>
<keyword evidence="4" id="KW-0175">Coiled coil</keyword>